<dbReference type="InterPro" id="IPR050528">
    <property type="entry name" value="L-type_Lectin-RKs"/>
</dbReference>
<proteinExistence type="predicted"/>
<dbReference type="InterPro" id="IPR011009">
    <property type="entry name" value="Kinase-like_dom_sf"/>
</dbReference>
<gene>
    <name evidence="4" type="ORF">Dsin_032195</name>
</gene>
<protein>
    <recommendedName>
        <fullName evidence="3">Protein kinase domain-containing protein</fullName>
    </recommendedName>
</protein>
<evidence type="ECO:0000313" key="5">
    <source>
        <dbReference type="Proteomes" id="UP001281410"/>
    </source>
</evidence>
<feature type="domain" description="Protein kinase" evidence="3">
    <location>
        <begin position="1"/>
        <end position="90"/>
    </location>
</feature>
<evidence type="ECO:0000259" key="3">
    <source>
        <dbReference type="PROSITE" id="PS50011"/>
    </source>
</evidence>
<dbReference type="Gene3D" id="1.10.510.10">
    <property type="entry name" value="Transferase(Phosphotransferase) domain 1"/>
    <property type="match status" value="1"/>
</dbReference>
<dbReference type="GO" id="GO:0004672">
    <property type="term" value="F:protein kinase activity"/>
    <property type="evidence" value="ECO:0007669"/>
    <property type="project" value="InterPro"/>
</dbReference>
<accession>A0AAE0DT17</accession>
<keyword evidence="2" id="KW-0067">ATP-binding</keyword>
<reference evidence="4" key="1">
    <citation type="journal article" date="2023" name="Plant J.">
        <title>Genome sequences and population genomics provide insights into the demographic history, inbreeding, and mutation load of two 'living fossil' tree species of Dipteronia.</title>
        <authorList>
            <person name="Feng Y."/>
            <person name="Comes H.P."/>
            <person name="Chen J."/>
            <person name="Zhu S."/>
            <person name="Lu R."/>
            <person name="Zhang X."/>
            <person name="Li P."/>
            <person name="Qiu J."/>
            <person name="Olsen K.M."/>
            <person name="Qiu Y."/>
        </authorList>
    </citation>
    <scope>NUCLEOTIDE SEQUENCE</scope>
    <source>
        <strain evidence="4">NBL</strain>
    </source>
</reference>
<dbReference type="PROSITE" id="PS50011">
    <property type="entry name" value="PROTEIN_KINASE_DOM"/>
    <property type="match status" value="1"/>
</dbReference>
<keyword evidence="5" id="KW-1185">Reference proteome</keyword>
<dbReference type="Pfam" id="PF00069">
    <property type="entry name" value="Pkinase"/>
    <property type="match status" value="1"/>
</dbReference>
<evidence type="ECO:0000313" key="4">
    <source>
        <dbReference type="EMBL" id="KAK3184909.1"/>
    </source>
</evidence>
<dbReference type="PANTHER" id="PTHR27007">
    <property type="match status" value="1"/>
</dbReference>
<dbReference type="InterPro" id="IPR000719">
    <property type="entry name" value="Prot_kinase_dom"/>
</dbReference>
<dbReference type="GO" id="GO:0005524">
    <property type="term" value="F:ATP binding"/>
    <property type="evidence" value="ECO:0007669"/>
    <property type="project" value="UniProtKB-KW"/>
</dbReference>
<name>A0AAE0DT17_9ROSI</name>
<comment type="caution">
    <text evidence="4">The sequence shown here is derived from an EMBL/GenBank/DDBJ whole genome shotgun (WGS) entry which is preliminary data.</text>
</comment>
<evidence type="ECO:0000256" key="2">
    <source>
        <dbReference type="ARBA" id="ARBA00022840"/>
    </source>
</evidence>
<dbReference type="Proteomes" id="UP001281410">
    <property type="component" value="Unassembled WGS sequence"/>
</dbReference>
<dbReference type="AlphaFoldDB" id="A0AAE0DT17"/>
<dbReference type="InterPro" id="IPR008271">
    <property type="entry name" value="Ser/Thr_kinase_AS"/>
</dbReference>
<sequence length="90" mass="10341">MEALTSFYLTRRTKARRRKYKRYVILIGAAQALLNLHEECDQRVVHRDVKPSNILIDVDLTPKLGDFGLARAYDHNINSQTTHIVGTLGY</sequence>
<keyword evidence="1" id="KW-0547">Nucleotide-binding</keyword>
<dbReference type="EMBL" id="JANJYJ010000010">
    <property type="protein sequence ID" value="KAK3184909.1"/>
    <property type="molecule type" value="Genomic_DNA"/>
</dbReference>
<evidence type="ECO:0000256" key="1">
    <source>
        <dbReference type="ARBA" id="ARBA00022741"/>
    </source>
</evidence>
<dbReference type="SUPFAM" id="SSF56112">
    <property type="entry name" value="Protein kinase-like (PK-like)"/>
    <property type="match status" value="1"/>
</dbReference>
<dbReference type="PROSITE" id="PS00108">
    <property type="entry name" value="PROTEIN_KINASE_ST"/>
    <property type="match status" value="1"/>
</dbReference>
<organism evidence="4 5">
    <name type="scientific">Dipteronia sinensis</name>
    <dbReference type="NCBI Taxonomy" id="43782"/>
    <lineage>
        <taxon>Eukaryota</taxon>
        <taxon>Viridiplantae</taxon>
        <taxon>Streptophyta</taxon>
        <taxon>Embryophyta</taxon>
        <taxon>Tracheophyta</taxon>
        <taxon>Spermatophyta</taxon>
        <taxon>Magnoliopsida</taxon>
        <taxon>eudicotyledons</taxon>
        <taxon>Gunneridae</taxon>
        <taxon>Pentapetalae</taxon>
        <taxon>rosids</taxon>
        <taxon>malvids</taxon>
        <taxon>Sapindales</taxon>
        <taxon>Sapindaceae</taxon>
        <taxon>Hippocastanoideae</taxon>
        <taxon>Acereae</taxon>
        <taxon>Dipteronia</taxon>
    </lineage>
</organism>